<keyword evidence="1" id="KW-0732">Signal</keyword>
<dbReference type="AlphaFoldDB" id="A0A4D5RED7"/>
<accession>A0A4D5RED7</accession>
<feature type="chain" id="PRO_5020038286" evidence="1">
    <location>
        <begin position="18"/>
        <end position="93"/>
    </location>
</feature>
<sequence length="93" mass="10645">MMFLFVCFFHPLTSARSRRLVLKKRGPEINFGVCKSMFVFCFVAPLSCAVRIRNSPCPSLSGACMCMTSSSRRRFSSLIVRHRCTLAKERAFR</sequence>
<reference evidence="2" key="1">
    <citation type="submission" date="2019-04" db="EMBL/GenBank/DDBJ databases">
        <title>An insight into the mialome of Ixodes scapularis.</title>
        <authorList>
            <person name="Ribeiro J.M."/>
            <person name="Mather T.N."/>
            <person name="Karim S."/>
        </authorList>
    </citation>
    <scope>NUCLEOTIDE SEQUENCE</scope>
</reference>
<proteinExistence type="predicted"/>
<evidence type="ECO:0000313" key="2">
    <source>
        <dbReference type="EMBL" id="MOY34737.1"/>
    </source>
</evidence>
<name>A0A4D5RED7_IXOSC</name>
<protein>
    <submittedName>
        <fullName evidence="2">Putative secreted protein</fullName>
    </submittedName>
</protein>
<feature type="signal peptide" evidence="1">
    <location>
        <begin position="1"/>
        <end position="17"/>
    </location>
</feature>
<organism evidence="2">
    <name type="scientific">Ixodes scapularis</name>
    <name type="common">Black-legged tick</name>
    <name type="synonym">Deer tick</name>
    <dbReference type="NCBI Taxonomy" id="6945"/>
    <lineage>
        <taxon>Eukaryota</taxon>
        <taxon>Metazoa</taxon>
        <taxon>Ecdysozoa</taxon>
        <taxon>Arthropoda</taxon>
        <taxon>Chelicerata</taxon>
        <taxon>Arachnida</taxon>
        <taxon>Acari</taxon>
        <taxon>Parasitiformes</taxon>
        <taxon>Ixodida</taxon>
        <taxon>Ixodoidea</taxon>
        <taxon>Ixodidae</taxon>
        <taxon>Ixodinae</taxon>
        <taxon>Ixodes</taxon>
    </lineage>
</organism>
<dbReference type="EMBL" id="GHJT01000766">
    <property type="protein sequence ID" value="MOY34737.1"/>
    <property type="molecule type" value="Transcribed_RNA"/>
</dbReference>
<evidence type="ECO:0000256" key="1">
    <source>
        <dbReference type="SAM" id="SignalP"/>
    </source>
</evidence>